<accession>A0A7Z7I9W0</accession>
<evidence type="ECO:0008006" key="3">
    <source>
        <dbReference type="Google" id="ProtNLM"/>
    </source>
</evidence>
<organism evidence="1 2">
    <name type="scientific">Caballeronia arationis</name>
    <dbReference type="NCBI Taxonomy" id="1777142"/>
    <lineage>
        <taxon>Bacteria</taxon>
        <taxon>Pseudomonadati</taxon>
        <taxon>Pseudomonadota</taxon>
        <taxon>Betaproteobacteria</taxon>
        <taxon>Burkholderiales</taxon>
        <taxon>Burkholderiaceae</taxon>
        <taxon>Caballeronia</taxon>
    </lineage>
</organism>
<comment type="caution">
    <text evidence="1">The sequence shown here is derived from an EMBL/GenBank/DDBJ whole genome shotgun (WGS) entry which is preliminary data.</text>
</comment>
<dbReference type="Gene3D" id="3.30.530.20">
    <property type="match status" value="1"/>
</dbReference>
<protein>
    <recommendedName>
        <fullName evidence="3">Polyketide cyclase / dehydrase and lipid transport</fullName>
    </recommendedName>
</protein>
<dbReference type="InterPro" id="IPR023393">
    <property type="entry name" value="START-like_dom_sf"/>
</dbReference>
<dbReference type="AlphaFoldDB" id="A0A7Z7I9W0"/>
<name>A0A7Z7I9W0_9BURK</name>
<evidence type="ECO:0000313" key="1">
    <source>
        <dbReference type="EMBL" id="SOE81622.1"/>
    </source>
</evidence>
<gene>
    <name evidence="1" type="ORF">SAMN05446927_4911</name>
</gene>
<dbReference type="SUPFAM" id="SSF55961">
    <property type="entry name" value="Bet v1-like"/>
    <property type="match status" value="1"/>
</dbReference>
<reference evidence="1 2" key="1">
    <citation type="submission" date="2017-09" db="EMBL/GenBank/DDBJ databases">
        <authorList>
            <person name="Varghese N."/>
            <person name="Submissions S."/>
        </authorList>
    </citation>
    <scope>NUCLEOTIDE SEQUENCE [LARGE SCALE GENOMIC DNA]</scope>
    <source>
        <strain evidence="1 2">OK806</strain>
    </source>
</reference>
<dbReference type="EMBL" id="OCSU01000002">
    <property type="protein sequence ID" value="SOE81622.1"/>
    <property type="molecule type" value="Genomic_DNA"/>
</dbReference>
<evidence type="ECO:0000313" key="2">
    <source>
        <dbReference type="Proteomes" id="UP000219522"/>
    </source>
</evidence>
<keyword evidence="2" id="KW-1185">Reference proteome</keyword>
<dbReference type="Proteomes" id="UP000219522">
    <property type="component" value="Unassembled WGS sequence"/>
</dbReference>
<sequence>MAVTDLFPNDIEVQACGRIRRASKLPQYPSASGRYSATSKAGRGGGGIERIEIHGPFVTGTTFSMKVPDADEFTSPLLEVHENAAFVDETILDGTRVVVLHEISPLSGSKSRVTYSAEITGPNEREFGPMVTGDFADVLKALKSLAEST</sequence>
<proteinExistence type="predicted"/>